<keyword evidence="1" id="KW-0812">Transmembrane</keyword>
<keyword evidence="1" id="KW-0472">Membrane</keyword>
<feature type="transmembrane region" description="Helical" evidence="1">
    <location>
        <begin position="83"/>
        <end position="102"/>
    </location>
</feature>
<evidence type="ECO:0008006" key="4">
    <source>
        <dbReference type="Google" id="ProtNLM"/>
    </source>
</evidence>
<gene>
    <name evidence="2" type="ORF">MOV92_21990</name>
</gene>
<protein>
    <recommendedName>
        <fullName evidence="4">Transmembrane protein</fullName>
    </recommendedName>
</protein>
<feature type="transmembrane region" description="Helical" evidence="1">
    <location>
        <begin position="122"/>
        <end position="142"/>
    </location>
</feature>
<organism evidence="2 3">
    <name type="scientific">Lysobacter gummosus</name>
    <dbReference type="NCBI Taxonomy" id="262324"/>
    <lineage>
        <taxon>Bacteria</taxon>
        <taxon>Pseudomonadati</taxon>
        <taxon>Pseudomonadota</taxon>
        <taxon>Gammaproteobacteria</taxon>
        <taxon>Lysobacterales</taxon>
        <taxon>Lysobacteraceae</taxon>
        <taxon>Lysobacter</taxon>
    </lineage>
</organism>
<proteinExistence type="predicted"/>
<keyword evidence="3" id="KW-1185">Reference proteome</keyword>
<evidence type="ECO:0000313" key="3">
    <source>
        <dbReference type="Proteomes" id="UP000829194"/>
    </source>
</evidence>
<name>A0ABY3XC81_9GAMM</name>
<dbReference type="Proteomes" id="UP000829194">
    <property type="component" value="Chromosome"/>
</dbReference>
<dbReference type="PROSITE" id="PS51257">
    <property type="entry name" value="PROKAR_LIPOPROTEIN"/>
    <property type="match status" value="1"/>
</dbReference>
<evidence type="ECO:0000256" key="1">
    <source>
        <dbReference type="SAM" id="Phobius"/>
    </source>
</evidence>
<dbReference type="EMBL" id="CP093547">
    <property type="protein sequence ID" value="UNP29109.1"/>
    <property type="molecule type" value="Genomic_DNA"/>
</dbReference>
<feature type="transmembrane region" description="Helical" evidence="1">
    <location>
        <begin position="12"/>
        <end position="29"/>
    </location>
</feature>
<evidence type="ECO:0000313" key="2">
    <source>
        <dbReference type="EMBL" id="UNP29109.1"/>
    </source>
</evidence>
<sequence length="148" mass="16037">MIEKPSSGMRSAALWGFAYGCLLCVWAFFAMGAGHGTYLPLAIASSPLLYLGTPLALSGLPILWAAIGATLGRLSGNSRRWTFLAAMSIHYAGIVPLCWRVLGPMDDGPSFRLMLTRVDTVVTLLLGLLIYLAGQGVLWRTYCARSRR</sequence>
<keyword evidence="1" id="KW-1133">Transmembrane helix</keyword>
<accession>A0ABY3XC81</accession>
<feature type="transmembrane region" description="Helical" evidence="1">
    <location>
        <begin position="49"/>
        <end position="71"/>
    </location>
</feature>
<dbReference type="RefSeq" id="WP_148649065.1">
    <property type="nucleotide sequence ID" value="NZ_CP011131.1"/>
</dbReference>
<reference evidence="2 3" key="1">
    <citation type="submission" date="2022-03" db="EMBL/GenBank/DDBJ databases">
        <title>Complete genome sequence of Lysobacter capsici VKM B-2533 and Lysobacter gummosus 10.1.1, promising sources of lytic agents.</title>
        <authorList>
            <person name="Tarlachkov S.V."/>
            <person name="Kudryakova I.V."/>
            <person name="Afoshin A.S."/>
            <person name="Leontyevskaya E.A."/>
            <person name="Leontyevskaya N.V."/>
        </authorList>
    </citation>
    <scope>NUCLEOTIDE SEQUENCE [LARGE SCALE GENOMIC DNA]</scope>
    <source>
        <strain evidence="2 3">10.1.1</strain>
    </source>
</reference>